<dbReference type="Proteomes" id="UP000325385">
    <property type="component" value="Chromosome"/>
</dbReference>
<accession>A0A5P6N9L4</accession>
<evidence type="ECO:0000313" key="7">
    <source>
        <dbReference type="EMBL" id="QFI62679.1"/>
    </source>
</evidence>
<feature type="transmembrane region" description="Helical" evidence="6">
    <location>
        <begin position="209"/>
        <end position="231"/>
    </location>
</feature>
<sequence>MLHDWLPYCGKAPDPGGWLTNWNFAPELVACLLVVVGGAYWQRESLRATPTYALLIVFCLLYISPFCALGSALFTVRIIHDVILAAVFAPLLIAAFRLEDKSLPGTLTVWTAVHAITFWAWHAPQLYELAMSSDAVFWLMQISIVATAAAWWVKVIRSPAPAAATGLLATMVAMGALGALLTFAHRAYYAPHWLTTRLWGLSPIEDQQIAGIVMWAPASLVYLIAALTILYRSLGNRAAA</sequence>
<name>A0A5P6N9L4_9SPHN</name>
<keyword evidence="3 6" id="KW-0812">Transmembrane</keyword>
<dbReference type="Pfam" id="PF09678">
    <property type="entry name" value="Caa3_CtaG"/>
    <property type="match status" value="1"/>
</dbReference>
<keyword evidence="5 6" id="KW-0472">Membrane</keyword>
<feature type="transmembrane region" description="Helical" evidence="6">
    <location>
        <begin position="165"/>
        <end position="189"/>
    </location>
</feature>
<evidence type="ECO:0000256" key="2">
    <source>
        <dbReference type="ARBA" id="ARBA00022475"/>
    </source>
</evidence>
<feature type="transmembrane region" description="Helical" evidence="6">
    <location>
        <begin position="135"/>
        <end position="153"/>
    </location>
</feature>
<comment type="subcellular location">
    <subcellularLocation>
        <location evidence="1">Cell membrane</location>
        <topology evidence="1">Multi-pass membrane protein</topology>
    </subcellularLocation>
</comment>
<dbReference type="EMBL" id="CP032228">
    <property type="protein sequence ID" value="QFI62679.1"/>
    <property type="molecule type" value="Genomic_DNA"/>
</dbReference>
<evidence type="ECO:0000313" key="8">
    <source>
        <dbReference type="Proteomes" id="UP000325385"/>
    </source>
</evidence>
<keyword evidence="4 6" id="KW-1133">Transmembrane helix</keyword>
<evidence type="ECO:0000256" key="1">
    <source>
        <dbReference type="ARBA" id="ARBA00004651"/>
    </source>
</evidence>
<dbReference type="AlphaFoldDB" id="A0A5P6N9L4"/>
<proteinExistence type="predicted"/>
<dbReference type="GeneID" id="93687657"/>
<organism evidence="7 8">
    <name type="scientific">Qipengyuania flava</name>
    <dbReference type="NCBI Taxonomy" id="192812"/>
    <lineage>
        <taxon>Bacteria</taxon>
        <taxon>Pseudomonadati</taxon>
        <taxon>Pseudomonadota</taxon>
        <taxon>Alphaproteobacteria</taxon>
        <taxon>Sphingomonadales</taxon>
        <taxon>Erythrobacteraceae</taxon>
        <taxon>Qipengyuania</taxon>
    </lineage>
</organism>
<reference evidence="8" key="1">
    <citation type="submission" date="2018-09" db="EMBL/GenBank/DDBJ databases">
        <title>Nocardia yunnanensis sp. nov., an actinomycete isolated from a soil sample.</title>
        <authorList>
            <person name="Zhang J."/>
        </authorList>
    </citation>
    <scope>NUCLEOTIDE SEQUENCE [LARGE SCALE GENOMIC DNA]</scope>
    <source>
        <strain evidence="8">21-3</strain>
    </source>
</reference>
<feature type="transmembrane region" description="Helical" evidence="6">
    <location>
        <begin position="52"/>
        <end position="72"/>
    </location>
</feature>
<dbReference type="RefSeq" id="WP_063512715.1">
    <property type="nucleotide sequence ID" value="NZ_CP032228.1"/>
</dbReference>
<feature type="transmembrane region" description="Helical" evidence="6">
    <location>
        <begin position="103"/>
        <end position="123"/>
    </location>
</feature>
<evidence type="ECO:0000256" key="3">
    <source>
        <dbReference type="ARBA" id="ARBA00022692"/>
    </source>
</evidence>
<gene>
    <name evidence="7" type="ORF">D0Y83_04875</name>
</gene>
<dbReference type="GO" id="GO:0005886">
    <property type="term" value="C:plasma membrane"/>
    <property type="evidence" value="ECO:0007669"/>
    <property type="project" value="UniProtKB-SubCell"/>
</dbReference>
<dbReference type="InterPro" id="IPR019108">
    <property type="entry name" value="Caa3_assmbl_CtaG-rel"/>
</dbReference>
<evidence type="ECO:0000256" key="4">
    <source>
        <dbReference type="ARBA" id="ARBA00022989"/>
    </source>
</evidence>
<evidence type="ECO:0000256" key="6">
    <source>
        <dbReference type="SAM" id="Phobius"/>
    </source>
</evidence>
<feature type="transmembrane region" description="Helical" evidence="6">
    <location>
        <begin position="20"/>
        <end position="40"/>
    </location>
</feature>
<keyword evidence="2" id="KW-1003">Cell membrane</keyword>
<protein>
    <submittedName>
        <fullName evidence="7">Cytochrome c oxidase assembly protein</fullName>
    </submittedName>
</protein>
<feature type="transmembrane region" description="Helical" evidence="6">
    <location>
        <begin position="78"/>
        <end position="96"/>
    </location>
</feature>
<evidence type="ECO:0000256" key="5">
    <source>
        <dbReference type="ARBA" id="ARBA00023136"/>
    </source>
</evidence>